<keyword evidence="1" id="KW-0547">Nucleotide-binding</keyword>
<dbReference type="EMBL" id="JAULSW010000004">
    <property type="protein sequence ID" value="KAK3385577.1"/>
    <property type="molecule type" value="Genomic_DNA"/>
</dbReference>
<dbReference type="PANTHER" id="PTHR14187">
    <property type="entry name" value="ALPHA KINASE/ELONGATION FACTOR 2 KINASE"/>
    <property type="match status" value="1"/>
</dbReference>
<sequence>MALKLPYRPNTSSPVVGTANDPGSRFVAVGIDFGTTYCGVSWAFSGRPDAIYEVSEWPSHYHLNAGEDQVPTVYDIPSGRWGYEVTPKMKPVKWFKLLLLKDKDFQSEEIRNSPPLQSARSQLEASSLSPTKVIGMYLKKLWEHTYSQIASRLDVENLPLRVAITVPAIWPPYAEQAMREAAKLAGITADRDIGITTLDLVQEPEAAGLSIFLDRRGFPEIQAGESFVVCDAGGGTIDVISYTVRSTSPFHIGECVKGDGKLAGAYKVDEAFETYLKEEMKLKLDSFETAEHNVFLTKDWEMGAKRAFAGLPEPPKFFLTPPPKAVKTFDRLKGKGSFGITREMMTRFFVPSLTGIQDLLRIQIKKVQSKTKKSPKRILLVGGLGGSQYIYNELSRQYPNIVLRPLRPWSAVARGSVIRLLQEKLSGQENLEPGQKAIIDQMPEVVSRTVRYSYGVESKKVIDSLDDFDEALDPVTIDPDGSKVALRMDWYLRKGDDVAKKKPVLLGYSQFSKGSAPKSCRYAITYSAADIPPKRPDSTVMELCTIDCEWDKPFEEWQKVGKRGWRVHQDLALAMRFEGQTKWTVRVGSCKKEHEVKVEYMS</sequence>
<protein>
    <submittedName>
        <fullName evidence="3">Uncharacterized protein</fullName>
    </submittedName>
</protein>
<dbReference type="InterPro" id="IPR043129">
    <property type="entry name" value="ATPase_NBD"/>
</dbReference>
<dbReference type="PANTHER" id="PTHR14187:SF5">
    <property type="entry name" value="HEAT SHOCK 70 KDA PROTEIN 12A"/>
    <property type="match status" value="1"/>
</dbReference>
<dbReference type="GO" id="GO:0005524">
    <property type="term" value="F:ATP binding"/>
    <property type="evidence" value="ECO:0007669"/>
    <property type="project" value="UniProtKB-KW"/>
</dbReference>
<evidence type="ECO:0000256" key="2">
    <source>
        <dbReference type="ARBA" id="ARBA00022840"/>
    </source>
</evidence>
<dbReference type="Gene3D" id="3.90.640.10">
    <property type="entry name" value="Actin, Chain A, domain 4"/>
    <property type="match status" value="1"/>
</dbReference>
<reference evidence="3" key="1">
    <citation type="journal article" date="2023" name="Mol. Phylogenet. Evol.">
        <title>Genome-scale phylogeny and comparative genomics of the fungal order Sordariales.</title>
        <authorList>
            <person name="Hensen N."/>
            <person name="Bonometti L."/>
            <person name="Westerberg I."/>
            <person name="Brannstrom I.O."/>
            <person name="Guillou S."/>
            <person name="Cros-Aarteil S."/>
            <person name="Calhoun S."/>
            <person name="Haridas S."/>
            <person name="Kuo A."/>
            <person name="Mondo S."/>
            <person name="Pangilinan J."/>
            <person name="Riley R."/>
            <person name="LaButti K."/>
            <person name="Andreopoulos B."/>
            <person name="Lipzen A."/>
            <person name="Chen C."/>
            <person name="Yan M."/>
            <person name="Daum C."/>
            <person name="Ng V."/>
            <person name="Clum A."/>
            <person name="Steindorff A."/>
            <person name="Ohm R.A."/>
            <person name="Martin F."/>
            <person name="Silar P."/>
            <person name="Natvig D.O."/>
            <person name="Lalanne C."/>
            <person name="Gautier V."/>
            <person name="Ament-Velasquez S.L."/>
            <person name="Kruys A."/>
            <person name="Hutchinson M.I."/>
            <person name="Powell A.J."/>
            <person name="Barry K."/>
            <person name="Miller A.N."/>
            <person name="Grigoriev I.V."/>
            <person name="Debuchy R."/>
            <person name="Gladieux P."/>
            <person name="Hiltunen Thoren M."/>
            <person name="Johannesson H."/>
        </authorList>
    </citation>
    <scope>NUCLEOTIDE SEQUENCE</scope>
    <source>
        <strain evidence="3">CBS 232.78</strain>
    </source>
</reference>
<name>A0AAE0NPZ7_9PEZI</name>
<proteinExistence type="predicted"/>
<dbReference type="SUPFAM" id="SSF53067">
    <property type="entry name" value="Actin-like ATPase domain"/>
    <property type="match status" value="2"/>
</dbReference>
<comment type="caution">
    <text evidence="3">The sequence shown here is derived from an EMBL/GenBank/DDBJ whole genome shotgun (WGS) entry which is preliminary data.</text>
</comment>
<reference evidence="3" key="2">
    <citation type="submission" date="2023-06" db="EMBL/GenBank/DDBJ databases">
        <authorList>
            <consortium name="Lawrence Berkeley National Laboratory"/>
            <person name="Haridas S."/>
            <person name="Hensen N."/>
            <person name="Bonometti L."/>
            <person name="Westerberg I."/>
            <person name="Brannstrom I.O."/>
            <person name="Guillou S."/>
            <person name="Cros-Aarteil S."/>
            <person name="Calhoun S."/>
            <person name="Kuo A."/>
            <person name="Mondo S."/>
            <person name="Pangilinan J."/>
            <person name="Riley R."/>
            <person name="LaButti K."/>
            <person name="Andreopoulos B."/>
            <person name="Lipzen A."/>
            <person name="Chen C."/>
            <person name="Yanf M."/>
            <person name="Daum C."/>
            <person name="Ng V."/>
            <person name="Clum A."/>
            <person name="Steindorff A."/>
            <person name="Ohm R."/>
            <person name="Martin F."/>
            <person name="Silar P."/>
            <person name="Natvig D."/>
            <person name="Lalanne C."/>
            <person name="Gautier V."/>
            <person name="Ament-velasquez S.L."/>
            <person name="Kruys A."/>
            <person name="Hutchinson M.I."/>
            <person name="Powell A.J."/>
            <person name="Barry K."/>
            <person name="Miller A.N."/>
            <person name="Grigoriev I.V."/>
            <person name="Debuchy R."/>
            <person name="Gladieux P."/>
            <person name="Thoren M.H."/>
            <person name="Johannesson H."/>
        </authorList>
    </citation>
    <scope>NUCLEOTIDE SEQUENCE</scope>
    <source>
        <strain evidence="3">CBS 232.78</strain>
    </source>
</reference>
<dbReference type="CDD" id="cd10170">
    <property type="entry name" value="ASKHA_NBD_HSP70"/>
    <property type="match status" value="1"/>
</dbReference>
<gene>
    <name evidence="3" type="ORF">B0H63DRAFT_433322</name>
</gene>
<evidence type="ECO:0000313" key="3">
    <source>
        <dbReference type="EMBL" id="KAK3385577.1"/>
    </source>
</evidence>
<dbReference type="Gene3D" id="3.30.420.40">
    <property type="match status" value="2"/>
</dbReference>
<dbReference type="Proteomes" id="UP001285441">
    <property type="component" value="Unassembled WGS sequence"/>
</dbReference>
<evidence type="ECO:0000313" key="4">
    <source>
        <dbReference type="Proteomes" id="UP001285441"/>
    </source>
</evidence>
<evidence type="ECO:0000256" key="1">
    <source>
        <dbReference type="ARBA" id="ARBA00022741"/>
    </source>
</evidence>
<accession>A0AAE0NPZ7</accession>
<dbReference type="Pfam" id="PF00012">
    <property type="entry name" value="HSP70"/>
    <property type="match status" value="1"/>
</dbReference>
<keyword evidence="4" id="KW-1185">Reference proteome</keyword>
<keyword evidence="2" id="KW-0067">ATP-binding</keyword>
<dbReference type="InterPro" id="IPR013126">
    <property type="entry name" value="Hsp_70_fam"/>
</dbReference>
<organism evidence="3 4">
    <name type="scientific">Podospora didyma</name>
    <dbReference type="NCBI Taxonomy" id="330526"/>
    <lineage>
        <taxon>Eukaryota</taxon>
        <taxon>Fungi</taxon>
        <taxon>Dikarya</taxon>
        <taxon>Ascomycota</taxon>
        <taxon>Pezizomycotina</taxon>
        <taxon>Sordariomycetes</taxon>
        <taxon>Sordariomycetidae</taxon>
        <taxon>Sordariales</taxon>
        <taxon>Podosporaceae</taxon>
        <taxon>Podospora</taxon>
    </lineage>
</organism>
<dbReference type="AlphaFoldDB" id="A0AAE0NPZ7"/>
<dbReference type="GO" id="GO:0140662">
    <property type="term" value="F:ATP-dependent protein folding chaperone"/>
    <property type="evidence" value="ECO:0007669"/>
    <property type="project" value="InterPro"/>
</dbReference>